<dbReference type="GO" id="GO:0051480">
    <property type="term" value="P:regulation of cytosolic calcium ion concentration"/>
    <property type="evidence" value="ECO:0007669"/>
    <property type="project" value="TreeGrafter"/>
</dbReference>
<feature type="transmembrane region" description="Helical" evidence="4">
    <location>
        <begin position="138"/>
        <end position="161"/>
    </location>
</feature>
<accession>A0A820FQS1</accession>
<keyword evidence="4" id="KW-1133">Transmembrane helix</keyword>
<sequence length="288" mass="33076">TLASLALATEPPTEELLNRKPYGRTKSIISPLMLRNILGQSFYQLVIMFVILYAGQYFLDVDSTVSRIQENPHAAKELSQQFTLVFNAFVLMTLFNEINSRKLHGERNVFKGIFRNPFFIILIVTFGGYVFSCARLNIIHWLWSLLFGVGSLAWQQILLCIPTKPFARCFSAMYRVCCPCCYKKQQKKRAEKEAARKSAAADQSRRISRFSDGDYMPFTTIGQLTSATVVAEPPSAIAKFMLRKSVDRLNSEFRVINEFRSRLEELKDIKHDEAVEYKRNSRANLLDE</sequence>
<proteinExistence type="predicted"/>
<dbReference type="GO" id="GO:0046872">
    <property type="term" value="F:metal ion binding"/>
    <property type="evidence" value="ECO:0007669"/>
    <property type="project" value="UniProtKB-KW"/>
</dbReference>
<evidence type="ECO:0000313" key="7">
    <source>
        <dbReference type="Proteomes" id="UP000663874"/>
    </source>
</evidence>
<dbReference type="Proteomes" id="UP000663874">
    <property type="component" value="Unassembled WGS sequence"/>
</dbReference>
<feature type="transmembrane region" description="Helical" evidence="4">
    <location>
        <begin position="42"/>
        <end position="59"/>
    </location>
</feature>
<keyword evidence="2" id="KW-0479">Metal-binding</keyword>
<dbReference type="GO" id="GO:0005886">
    <property type="term" value="C:plasma membrane"/>
    <property type="evidence" value="ECO:0007669"/>
    <property type="project" value="TreeGrafter"/>
</dbReference>
<dbReference type="GO" id="GO:0005388">
    <property type="term" value="F:P-type calcium transporter activity"/>
    <property type="evidence" value="ECO:0007669"/>
    <property type="project" value="TreeGrafter"/>
</dbReference>
<dbReference type="GO" id="GO:0012505">
    <property type="term" value="C:endomembrane system"/>
    <property type="evidence" value="ECO:0007669"/>
    <property type="project" value="UniProtKB-SubCell"/>
</dbReference>
<keyword evidence="4" id="KW-0812">Transmembrane</keyword>
<dbReference type="SUPFAM" id="SSF81665">
    <property type="entry name" value="Calcium ATPase, transmembrane domain M"/>
    <property type="match status" value="1"/>
</dbReference>
<keyword evidence="3" id="KW-0460">Magnesium</keyword>
<evidence type="ECO:0000256" key="1">
    <source>
        <dbReference type="ARBA" id="ARBA00004127"/>
    </source>
</evidence>
<feature type="domain" description="Cation-transporting P-type ATPase C-terminal" evidence="5">
    <location>
        <begin position="2"/>
        <end position="157"/>
    </location>
</feature>
<evidence type="ECO:0000259" key="5">
    <source>
        <dbReference type="Pfam" id="PF00689"/>
    </source>
</evidence>
<keyword evidence="4" id="KW-0472">Membrane</keyword>
<comment type="caution">
    <text evidence="6">The sequence shown here is derived from an EMBL/GenBank/DDBJ whole genome shotgun (WGS) entry which is preliminary data.</text>
</comment>
<dbReference type="Gene3D" id="1.20.1110.10">
    <property type="entry name" value="Calcium-transporting ATPase, transmembrane domain"/>
    <property type="match status" value="1"/>
</dbReference>
<evidence type="ECO:0000313" key="6">
    <source>
        <dbReference type="EMBL" id="CAF4268086.1"/>
    </source>
</evidence>
<gene>
    <name evidence="6" type="ORF">FNK824_LOCUS39367</name>
</gene>
<feature type="transmembrane region" description="Helical" evidence="4">
    <location>
        <begin position="116"/>
        <end position="132"/>
    </location>
</feature>
<feature type="non-terminal residue" evidence="6">
    <location>
        <position position="288"/>
    </location>
</feature>
<comment type="subcellular location">
    <subcellularLocation>
        <location evidence="1">Endomembrane system</location>
        <topology evidence="1">Multi-pass membrane protein</topology>
    </subcellularLocation>
</comment>
<dbReference type="InterPro" id="IPR006068">
    <property type="entry name" value="ATPase_P-typ_cation-transptr_C"/>
</dbReference>
<name>A0A820FQS1_9BILA</name>
<dbReference type="PANTHER" id="PTHR24093:SF369">
    <property type="entry name" value="CALCIUM-TRANSPORTING ATPASE"/>
    <property type="match status" value="1"/>
</dbReference>
<reference evidence="6" key="1">
    <citation type="submission" date="2021-02" db="EMBL/GenBank/DDBJ databases">
        <authorList>
            <person name="Nowell W R."/>
        </authorList>
    </citation>
    <scope>NUCLEOTIDE SEQUENCE</scope>
</reference>
<evidence type="ECO:0000256" key="2">
    <source>
        <dbReference type="ARBA" id="ARBA00022723"/>
    </source>
</evidence>
<evidence type="ECO:0000256" key="3">
    <source>
        <dbReference type="ARBA" id="ARBA00022842"/>
    </source>
</evidence>
<feature type="transmembrane region" description="Helical" evidence="4">
    <location>
        <begin position="79"/>
        <end position="95"/>
    </location>
</feature>
<dbReference type="InterPro" id="IPR023298">
    <property type="entry name" value="ATPase_P-typ_TM_dom_sf"/>
</dbReference>
<dbReference type="EMBL" id="CAJOBE010025489">
    <property type="protein sequence ID" value="CAF4268086.1"/>
    <property type="molecule type" value="Genomic_DNA"/>
</dbReference>
<organism evidence="6 7">
    <name type="scientific">Rotaria sordida</name>
    <dbReference type="NCBI Taxonomy" id="392033"/>
    <lineage>
        <taxon>Eukaryota</taxon>
        <taxon>Metazoa</taxon>
        <taxon>Spiralia</taxon>
        <taxon>Gnathifera</taxon>
        <taxon>Rotifera</taxon>
        <taxon>Eurotatoria</taxon>
        <taxon>Bdelloidea</taxon>
        <taxon>Philodinida</taxon>
        <taxon>Philodinidae</taxon>
        <taxon>Rotaria</taxon>
    </lineage>
</organism>
<dbReference type="PANTHER" id="PTHR24093">
    <property type="entry name" value="CATION TRANSPORTING ATPASE"/>
    <property type="match status" value="1"/>
</dbReference>
<protein>
    <recommendedName>
        <fullName evidence="5">Cation-transporting P-type ATPase C-terminal domain-containing protein</fullName>
    </recommendedName>
</protein>
<evidence type="ECO:0000256" key="4">
    <source>
        <dbReference type="SAM" id="Phobius"/>
    </source>
</evidence>
<dbReference type="AlphaFoldDB" id="A0A820FQS1"/>
<dbReference type="Pfam" id="PF00689">
    <property type="entry name" value="Cation_ATPase_C"/>
    <property type="match status" value="1"/>
</dbReference>